<sequence>MVYHIMCEVQPEQEAALDSFLTGKMKKFWLANPGVSRYHVYGDHLANKLERIVTIEVGDFGNFDKILALDERKELRSELMTLSSHVQSRVLTMIE</sequence>
<dbReference type="Proteomes" id="UP000334340">
    <property type="component" value="Unassembled WGS sequence"/>
</dbReference>
<organism evidence="1 2">
    <name type="scientific">Candidatus Methylomirabilis lanthanidiphila</name>
    <dbReference type="NCBI Taxonomy" id="2211376"/>
    <lineage>
        <taxon>Bacteria</taxon>
        <taxon>Candidatus Methylomirabilota</taxon>
        <taxon>Candidatus Methylomirabilia</taxon>
        <taxon>Candidatus Methylomirabilales</taxon>
        <taxon>Candidatus Methylomirabilaceae</taxon>
        <taxon>Candidatus Methylomirabilis</taxon>
    </lineage>
</organism>
<keyword evidence="2" id="KW-1185">Reference proteome</keyword>
<dbReference type="AlphaFoldDB" id="A0A564ZL93"/>
<proteinExistence type="predicted"/>
<evidence type="ECO:0000313" key="2">
    <source>
        <dbReference type="Proteomes" id="UP000334340"/>
    </source>
</evidence>
<gene>
    <name evidence="1" type="ORF">MELA_02337</name>
</gene>
<protein>
    <submittedName>
        <fullName evidence="1">Uncharacterized protein</fullName>
    </submittedName>
</protein>
<accession>A0A564ZL93</accession>
<evidence type="ECO:0000313" key="1">
    <source>
        <dbReference type="EMBL" id="VUZ85943.1"/>
    </source>
</evidence>
<reference evidence="1 2" key="1">
    <citation type="submission" date="2019-07" db="EMBL/GenBank/DDBJ databases">
        <authorList>
            <person name="Cremers G."/>
        </authorList>
    </citation>
    <scope>NUCLEOTIDE SEQUENCE [LARGE SCALE GENOMIC DNA]</scope>
</reference>
<name>A0A564ZL93_9BACT</name>
<dbReference type="EMBL" id="CABIKM010000038">
    <property type="protein sequence ID" value="VUZ85943.1"/>
    <property type="molecule type" value="Genomic_DNA"/>
</dbReference>